<dbReference type="GO" id="GO:0032281">
    <property type="term" value="C:AMPA glutamate receptor complex"/>
    <property type="evidence" value="ECO:0007669"/>
    <property type="project" value="TreeGrafter"/>
</dbReference>
<feature type="transmembrane region" description="Helical" evidence="2">
    <location>
        <begin position="506"/>
        <end position="531"/>
    </location>
</feature>
<evidence type="ECO:0000259" key="4">
    <source>
        <dbReference type="PROSITE" id="PS50184"/>
    </source>
</evidence>
<evidence type="ECO:0000256" key="1">
    <source>
        <dbReference type="PROSITE-ProRule" id="PRU00325"/>
    </source>
</evidence>
<keyword evidence="3" id="KW-0732">Signal</keyword>
<name>A0A816DDH4_ADIRI</name>
<dbReference type="PANTHER" id="PTHR46252">
    <property type="entry name" value="BRORIN FAMILY MEMBER"/>
    <property type="match status" value="1"/>
</dbReference>
<gene>
    <name evidence="6" type="ORF">XAT740_LOCUS52459</name>
</gene>
<keyword evidence="1" id="KW-0863">Zinc-finger</keyword>
<dbReference type="GO" id="GO:0008270">
    <property type="term" value="F:zinc ion binding"/>
    <property type="evidence" value="ECO:0007669"/>
    <property type="project" value="UniProtKB-KW"/>
</dbReference>
<dbReference type="Gene3D" id="2.10.70.10">
    <property type="entry name" value="Complement Module, domain 1"/>
    <property type="match status" value="1"/>
</dbReference>
<dbReference type="EMBL" id="CAJNOR010008659">
    <property type="protein sequence ID" value="CAF1635879.1"/>
    <property type="molecule type" value="Genomic_DNA"/>
</dbReference>
<comment type="caution">
    <text evidence="6">The sequence shown here is derived from an EMBL/GenBank/DDBJ whole genome shotgun (WGS) entry which is preliminary data.</text>
</comment>
<organism evidence="6 7">
    <name type="scientific">Adineta ricciae</name>
    <name type="common">Rotifer</name>
    <dbReference type="NCBI Taxonomy" id="249248"/>
    <lineage>
        <taxon>Eukaryota</taxon>
        <taxon>Metazoa</taxon>
        <taxon>Spiralia</taxon>
        <taxon>Gnathifera</taxon>
        <taxon>Rotifera</taxon>
        <taxon>Eurotatoria</taxon>
        <taxon>Bdelloidea</taxon>
        <taxon>Adinetida</taxon>
        <taxon>Adinetidae</taxon>
        <taxon>Adineta</taxon>
    </lineage>
</organism>
<dbReference type="Pfam" id="PF00093">
    <property type="entry name" value="VWC"/>
    <property type="match status" value="2"/>
</dbReference>
<dbReference type="PROSITE" id="PS50966">
    <property type="entry name" value="ZF_SWIM"/>
    <property type="match status" value="1"/>
</dbReference>
<feature type="signal peptide" evidence="3">
    <location>
        <begin position="1"/>
        <end position="21"/>
    </location>
</feature>
<dbReference type="GO" id="GO:0030514">
    <property type="term" value="P:negative regulation of BMP signaling pathway"/>
    <property type="evidence" value="ECO:0007669"/>
    <property type="project" value="TreeGrafter"/>
</dbReference>
<keyword evidence="1" id="KW-0862">Zinc</keyword>
<dbReference type="SMART" id="SM00214">
    <property type="entry name" value="VWC"/>
    <property type="match status" value="4"/>
</dbReference>
<evidence type="ECO:0000313" key="7">
    <source>
        <dbReference type="Proteomes" id="UP000663828"/>
    </source>
</evidence>
<evidence type="ECO:0000313" key="6">
    <source>
        <dbReference type="EMBL" id="CAF1635879.1"/>
    </source>
</evidence>
<proteinExistence type="predicted"/>
<feature type="domain" description="SWIM-type" evidence="5">
    <location>
        <begin position="277"/>
        <end position="320"/>
    </location>
</feature>
<reference evidence="6" key="1">
    <citation type="submission" date="2021-02" db="EMBL/GenBank/DDBJ databases">
        <authorList>
            <person name="Nowell W R."/>
        </authorList>
    </citation>
    <scope>NUCLEOTIDE SEQUENCE</scope>
</reference>
<feature type="domain" description="VWFC" evidence="4">
    <location>
        <begin position="26"/>
        <end position="87"/>
    </location>
</feature>
<dbReference type="PANTHER" id="PTHR46252:SF3">
    <property type="entry name" value="KIELIN_CHORDIN-LIKE PROTEIN"/>
    <property type="match status" value="1"/>
</dbReference>
<dbReference type="Gene3D" id="6.20.200.20">
    <property type="match status" value="2"/>
</dbReference>
<accession>A0A816DDH4</accession>
<dbReference type="PROSITE" id="PS01208">
    <property type="entry name" value="VWFC_1"/>
    <property type="match status" value="2"/>
</dbReference>
<dbReference type="GO" id="GO:0045202">
    <property type="term" value="C:synapse"/>
    <property type="evidence" value="ECO:0007669"/>
    <property type="project" value="UniProtKB-SubCell"/>
</dbReference>
<dbReference type="AlphaFoldDB" id="A0A816DDH4"/>
<dbReference type="InterPro" id="IPR042979">
    <property type="entry name" value="VWC2/VWC2L"/>
</dbReference>
<feature type="domain" description="VWFC" evidence="4">
    <location>
        <begin position="202"/>
        <end position="264"/>
    </location>
</feature>
<evidence type="ECO:0000256" key="3">
    <source>
        <dbReference type="SAM" id="SignalP"/>
    </source>
</evidence>
<sequence length="583" mass="66303">MLSSISLLLLLIFVFINTIHTSHFGCEYNSTTHPINTEWTLSDSCQTCKCLSNQIIICRNRTCQLTRDCRMGEQLTLKTGSCCPTCASVRRSCLYDDTAILHNTIFYPKPCLQCRCRDGQLFCDNICRPSISSIDKCLFDNEFHQLNSVWSPLPCIVCQCRQLALKSNVSSICYIKQCPIIKTCRESLQFIPGHCCPICRTSICHDQSGLIYQDGDVWSRKNNCTHCRCQNGLVSCTEEKCPILQCKSDEKLIRLPNSCCSVCSNRHICRFYGNKGYQIYYEHDIWYTSACQYCTCRRYNRILCKSIQCDHQFCLENEIQESRSDSCCVTCRQPKQCYLNGHILKEGSYLALNNCTLCTCTSKRQPECYSNCRQNGYEIMKFIASGQQSNHTITITDSLATIISYSKFGSMLSTIDSRSLLFQFQPSTGAAPISNAAILLGLIHNLTGQISYRLILIDFDATPNRTTTNRRVSDELRLWMPQSISTSRMTQSSISLVEEEKYSEQLVLIILIIILSFICFILVLIIIFLCYRRKQKSVDSTSDIGRPRSSLSTVEKFHAPELTTKVTLLSHFHAAKSDFGTDV</sequence>
<keyword evidence="1" id="KW-0479">Metal-binding</keyword>
<keyword evidence="7" id="KW-1185">Reference proteome</keyword>
<evidence type="ECO:0000259" key="5">
    <source>
        <dbReference type="PROSITE" id="PS50966"/>
    </source>
</evidence>
<keyword evidence="2" id="KW-0812">Transmembrane</keyword>
<feature type="chain" id="PRO_5032806590" evidence="3">
    <location>
        <begin position="22"/>
        <end position="583"/>
    </location>
</feature>
<dbReference type="InterPro" id="IPR007527">
    <property type="entry name" value="Znf_SWIM"/>
</dbReference>
<keyword evidence="2" id="KW-1133">Transmembrane helix</keyword>
<dbReference type="SUPFAM" id="SSF57603">
    <property type="entry name" value="FnI-like domain"/>
    <property type="match status" value="4"/>
</dbReference>
<protein>
    <submittedName>
        <fullName evidence="6">Uncharacterized protein</fullName>
    </submittedName>
</protein>
<dbReference type="InterPro" id="IPR001007">
    <property type="entry name" value="VWF_dom"/>
</dbReference>
<feature type="domain" description="VWFC" evidence="4">
    <location>
        <begin position="135"/>
        <end position="200"/>
    </location>
</feature>
<keyword evidence="2" id="KW-0472">Membrane</keyword>
<evidence type="ECO:0000256" key="2">
    <source>
        <dbReference type="SAM" id="Phobius"/>
    </source>
</evidence>
<dbReference type="Proteomes" id="UP000663828">
    <property type="component" value="Unassembled WGS sequence"/>
</dbReference>
<feature type="domain" description="VWFC" evidence="4">
    <location>
        <begin position="267"/>
        <end position="332"/>
    </location>
</feature>
<dbReference type="PROSITE" id="PS50184">
    <property type="entry name" value="VWFC_2"/>
    <property type="match status" value="4"/>
</dbReference>
<dbReference type="GO" id="GO:0005615">
    <property type="term" value="C:extracellular space"/>
    <property type="evidence" value="ECO:0007669"/>
    <property type="project" value="TreeGrafter"/>
</dbReference>